<gene>
    <name evidence="1" type="ORF">D5086_001550</name>
</gene>
<proteinExistence type="predicted"/>
<protein>
    <submittedName>
        <fullName evidence="1">Uncharacterized protein</fullName>
    </submittedName>
</protein>
<evidence type="ECO:0000313" key="1">
    <source>
        <dbReference type="EMBL" id="KAL3610530.1"/>
    </source>
</evidence>
<sequence>MYIITTISHIFSSPFPFHLLASSASEVFETPFAILLSVGQETGTAGHANTSISRGVTLANVVGTPGPQVILGVSVGAVAHHLGSPGRMFVPVIGTALPETAGPTTLLAVLVASNVECTRKWTPPGASILIFLDLEGLVGALLEVAIDLDGNPETGFALGGDATNTTLLAEWSASSAMPQEILATELHTRYNFSISWDCRHQPRTKTT</sequence>
<evidence type="ECO:0000313" key="2">
    <source>
        <dbReference type="Proteomes" id="UP000309997"/>
    </source>
</evidence>
<dbReference type="Proteomes" id="UP000309997">
    <property type="component" value="Unassembled WGS sequence"/>
</dbReference>
<keyword evidence="2" id="KW-1185">Reference proteome</keyword>
<name>A0ACC4D0K6_POPAL</name>
<accession>A0ACC4D0K6</accession>
<organism evidence="1 2">
    <name type="scientific">Populus alba</name>
    <name type="common">White poplar</name>
    <dbReference type="NCBI Taxonomy" id="43335"/>
    <lineage>
        <taxon>Eukaryota</taxon>
        <taxon>Viridiplantae</taxon>
        <taxon>Streptophyta</taxon>
        <taxon>Embryophyta</taxon>
        <taxon>Tracheophyta</taxon>
        <taxon>Spermatophyta</taxon>
        <taxon>Magnoliopsida</taxon>
        <taxon>eudicotyledons</taxon>
        <taxon>Gunneridae</taxon>
        <taxon>Pentapetalae</taxon>
        <taxon>rosids</taxon>
        <taxon>fabids</taxon>
        <taxon>Malpighiales</taxon>
        <taxon>Salicaceae</taxon>
        <taxon>Saliceae</taxon>
        <taxon>Populus</taxon>
    </lineage>
</organism>
<comment type="caution">
    <text evidence="1">The sequence shown here is derived from an EMBL/GenBank/DDBJ whole genome shotgun (WGS) entry which is preliminary data.</text>
</comment>
<dbReference type="EMBL" id="RCHU02000001">
    <property type="protein sequence ID" value="KAL3610530.1"/>
    <property type="molecule type" value="Genomic_DNA"/>
</dbReference>
<reference evidence="1 2" key="1">
    <citation type="journal article" date="2024" name="Plant Biotechnol. J.">
        <title>Genome and CRISPR/Cas9 system of a widespread forest tree (Populus alba) in the world.</title>
        <authorList>
            <person name="Liu Y.J."/>
            <person name="Jiang P.F."/>
            <person name="Han X.M."/>
            <person name="Li X.Y."/>
            <person name="Wang H.M."/>
            <person name="Wang Y.J."/>
            <person name="Wang X.X."/>
            <person name="Zeng Q.Y."/>
        </authorList>
    </citation>
    <scope>NUCLEOTIDE SEQUENCE [LARGE SCALE GENOMIC DNA]</scope>
    <source>
        <strain evidence="2">cv. PAL-ZL1</strain>
    </source>
</reference>